<feature type="domain" description="YchJ-like middle NTF2-like" evidence="3">
    <location>
        <begin position="36"/>
        <end position="130"/>
    </location>
</feature>
<sequence length="133" mass="14741">MPSKKCDQAAQCPCGSGAAYEACCAPFVRGEEFAQTAEKLMRSRYTAFAKGAEDYLLASWHPSTRPSRVKIDPEQKWIGLAIKSTEAGGVADDAGIVEFVARFKVAGKGHRLHERSLFELIEGRWYYLEGDHL</sequence>
<evidence type="ECO:0000256" key="2">
    <source>
        <dbReference type="HAMAP-Rule" id="MF_00612"/>
    </source>
</evidence>
<dbReference type="InterPro" id="IPR004027">
    <property type="entry name" value="SEC_C_motif"/>
</dbReference>
<dbReference type="SUPFAM" id="SSF54427">
    <property type="entry name" value="NTF2-like"/>
    <property type="match status" value="1"/>
</dbReference>
<dbReference type="Proteomes" id="UP001143307">
    <property type="component" value="Unassembled WGS sequence"/>
</dbReference>
<dbReference type="InterPro" id="IPR032710">
    <property type="entry name" value="NTF2-like_dom_sf"/>
</dbReference>
<dbReference type="PANTHER" id="PTHR33747">
    <property type="entry name" value="UPF0225 PROTEIN SCO1677"/>
    <property type="match status" value="1"/>
</dbReference>
<name>A0ABT3SSL5_9GAMM</name>
<evidence type="ECO:0000313" key="4">
    <source>
        <dbReference type="EMBL" id="MCX2972986.1"/>
    </source>
</evidence>
<keyword evidence="5" id="KW-1185">Reference proteome</keyword>
<proteinExistence type="inferred from homology"/>
<dbReference type="InterPro" id="IPR048469">
    <property type="entry name" value="YchJ-like_M"/>
</dbReference>
<dbReference type="RefSeq" id="WP_279251950.1">
    <property type="nucleotide sequence ID" value="NZ_SHNP01000002.1"/>
</dbReference>
<organism evidence="4 5">
    <name type="scientific">Candidatus Seongchinamella marina</name>
    <dbReference type="NCBI Taxonomy" id="2518990"/>
    <lineage>
        <taxon>Bacteria</taxon>
        <taxon>Pseudomonadati</taxon>
        <taxon>Pseudomonadota</taxon>
        <taxon>Gammaproteobacteria</taxon>
        <taxon>Cellvibrionales</taxon>
        <taxon>Halieaceae</taxon>
        <taxon>Seongchinamella</taxon>
    </lineage>
</organism>
<evidence type="ECO:0000259" key="3">
    <source>
        <dbReference type="Pfam" id="PF17775"/>
    </source>
</evidence>
<evidence type="ECO:0000313" key="5">
    <source>
        <dbReference type="Proteomes" id="UP001143307"/>
    </source>
</evidence>
<evidence type="ECO:0000256" key="1">
    <source>
        <dbReference type="ARBA" id="ARBA00010839"/>
    </source>
</evidence>
<comment type="caution">
    <text evidence="4">The sequence shown here is derived from an EMBL/GenBank/DDBJ whole genome shotgun (WGS) entry which is preliminary data.</text>
</comment>
<dbReference type="HAMAP" id="MF_00612">
    <property type="entry name" value="UPF0225"/>
    <property type="match status" value="1"/>
</dbReference>
<dbReference type="Gene3D" id="3.10.450.50">
    <property type="match status" value="1"/>
</dbReference>
<dbReference type="EMBL" id="SHNP01000002">
    <property type="protein sequence ID" value="MCX2972986.1"/>
    <property type="molecule type" value="Genomic_DNA"/>
</dbReference>
<gene>
    <name evidence="4" type="ORF">EYC87_05225</name>
</gene>
<dbReference type="InterPro" id="IPR023006">
    <property type="entry name" value="YchJ-like"/>
</dbReference>
<dbReference type="Pfam" id="PF17775">
    <property type="entry name" value="YchJ_M-like"/>
    <property type="match status" value="1"/>
</dbReference>
<protein>
    <recommendedName>
        <fullName evidence="2">UPF0225 protein EYC87_05225</fullName>
    </recommendedName>
</protein>
<dbReference type="Pfam" id="PF02810">
    <property type="entry name" value="SEC-C"/>
    <property type="match status" value="1"/>
</dbReference>
<dbReference type="PANTHER" id="PTHR33747:SF1">
    <property type="entry name" value="ADENYLATE CYCLASE-ASSOCIATED CAP C-TERMINAL DOMAIN-CONTAINING PROTEIN"/>
    <property type="match status" value="1"/>
</dbReference>
<comment type="similarity">
    <text evidence="1 2">Belongs to the UPF0225 family.</text>
</comment>
<reference evidence="4" key="1">
    <citation type="submission" date="2019-02" db="EMBL/GenBank/DDBJ databases">
        <authorList>
            <person name="Li S.-H."/>
        </authorList>
    </citation>
    <scope>NUCLEOTIDE SEQUENCE</scope>
    <source>
        <strain evidence="4">IMCC8485</strain>
    </source>
</reference>
<accession>A0ABT3SSL5</accession>